<dbReference type="AlphaFoldDB" id="A0A392UBL9"/>
<organism evidence="2 3">
    <name type="scientific">Trifolium medium</name>
    <dbReference type="NCBI Taxonomy" id="97028"/>
    <lineage>
        <taxon>Eukaryota</taxon>
        <taxon>Viridiplantae</taxon>
        <taxon>Streptophyta</taxon>
        <taxon>Embryophyta</taxon>
        <taxon>Tracheophyta</taxon>
        <taxon>Spermatophyta</taxon>
        <taxon>Magnoliopsida</taxon>
        <taxon>eudicotyledons</taxon>
        <taxon>Gunneridae</taxon>
        <taxon>Pentapetalae</taxon>
        <taxon>rosids</taxon>
        <taxon>fabids</taxon>
        <taxon>Fabales</taxon>
        <taxon>Fabaceae</taxon>
        <taxon>Papilionoideae</taxon>
        <taxon>50 kb inversion clade</taxon>
        <taxon>NPAAA clade</taxon>
        <taxon>Hologalegina</taxon>
        <taxon>IRL clade</taxon>
        <taxon>Trifolieae</taxon>
        <taxon>Trifolium</taxon>
    </lineage>
</organism>
<evidence type="ECO:0000313" key="2">
    <source>
        <dbReference type="EMBL" id="MCI70921.1"/>
    </source>
</evidence>
<evidence type="ECO:0000313" key="3">
    <source>
        <dbReference type="Proteomes" id="UP000265520"/>
    </source>
</evidence>
<comment type="caution">
    <text evidence="2">The sequence shown here is derived from an EMBL/GenBank/DDBJ whole genome shotgun (WGS) entry which is preliminary data.</text>
</comment>
<reference evidence="2 3" key="1">
    <citation type="journal article" date="2018" name="Front. Plant Sci.">
        <title>Red Clover (Trifolium pratense) and Zigzag Clover (T. medium) - A Picture of Genomic Similarities and Differences.</title>
        <authorList>
            <person name="Dluhosova J."/>
            <person name="Istvanek J."/>
            <person name="Nedelnik J."/>
            <person name="Repkova J."/>
        </authorList>
    </citation>
    <scope>NUCLEOTIDE SEQUENCE [LARGE SCALE GENOMIC DNA]</scope>
    <source>
        <strain evidence="3">cv. 10/8</strain>
        <tissue evidence="2">Leaf</tissue>
    </source>
</reference>
<name>A0A392UBL9_9FABA</name>
<feature type="non-terminal residue" evidence="2">
    <location>
        <position position="1"/>
    </location>
</feature>
<proteinExistence type="predicted"/>
<evidence type="ECO:0000256" key="1">
    <source>
        <dbReference type="SAM" id="Phobius"/>
    </source>
</evidence>
<dbReference type="Proteomes" id="UP000265520">
    <property type="component" value="Unassembled WGS sequence"/>
</dbReference>
<protein>
    <submittedName>
        <fullName evidence="2">Uncharacterized protein</fullName>
    </submittedName>
</protein>
<dbReference type="EMBL" id="LXQA010785823">
    <property type="protein sequence ID" value="MCI70921.1"/>
    <property type="molecule type" value="Genomic_DNA"/>
</dbReference>
<keyword evidence="3" id="KW-1185">Reference proteome</keyword>
<keyword evidence="1" id="KW-0472">Membrane</keyword>
<keyword evidence="1" id="KW-1133">Transmembrane helix</keyword>
<keyword evidence="1" id="KW-0812">Transmembrane</keyword>
<feature type="transmembrane region" description="Helical" evidence="1">
    <location>
        <begin position="7"/>
        <end position="34"/>
    </location>
</feature>
<accession>A0A392UBL9</accession>
<sequence>SCCNCGVAELLLVICSVSVVLGAEFCASALLLWFA</sequence>